<protein>
    <submittedName>
        <fullName evidence="2">Uncharacterized protein</fullName>
    </submittedName>
</protein>
<feature type="compositionally biased region" description="Gly residues" evidence="1">
    <location>
        <begin position="117"/>
        <end position="128"/>
    </location>
</feature>
<feature type="region of interest" description="Disordered" evidence="1">
    <location>
        <begin position="249"/>
        <end position="272"/>
    </location>
</feature>
<dbReference type="EMBL" id="JAECZO010000057">
    <property type="protein sequence ID" value="KAK7195585.1"/>
    <property type="molecule type" value="Genomic_DNA"/>
</dbReference>
<evidence type="ECO:0000313" key="2">
    <source>
        <dbReference type="EMBL" id="KAK7195585.1"/>
    </source>
</evidence>
<feature type="compositionally biased region" description="Low complexity" evidence="1">
    <location>
        <begin position="441"/>
        <end position="458"/>
    </location>
</feature>
<evidence type="ECO:0000256" key="1">
    <source>
        <dbReference type="SAM" id="MobiDB-lite"/>
    </source>
</evidence>
<feature type="region of interest" description="Disordered" evidence="1">
    <location>
        <begin position="98"/>
        <end position="135"/>
    </location>
</feature>
<keyword evidence="3" id="KW-1185">Reference proteome</keyword>
<proteinExistence type="predicted"/>
<feature type="region of interest" description="Disordered" evidence="1">
    <location>
        <begin position="441"/>
        <end position="474"/>
    </location>
</feature>
<comment type="caution">
    <text evidence="2">The sequence shown here is derived from an EMBL/GenBank/DDBJ whole genome shotgun (WGS) entry which is preliminary data.</text>
</comment>
<feature type="compositionally biased region" description="Low complexity" evidence="1">
    <location>
        <begin position="258"/>
        <end position="269"/>
    </location>
</feature>
<accession>A0AAW0EPE1</accession>
<gene>
    <name evidence="2" type="ORF">NESM_000487100</name>
</gene>
<sequence length="920" mass="95056">MDPAADEEQQQLLQLGQTLPLHIHETVLPIVADEIASSAAELHSQVDGTRQGLLQSAALRRSTVLAPLLKQQLVARALQLQRRRAELVRQLQRQARHWRSTAPVGASTGDASRRRGGPGPAAAGGAGADDGSESAGALRETWAMLRDAFRYEESRAHLVQAPLCPSTAALRAVLTEAVDGCEKGLHRRVARLVAGSDGGGGSSSTSAAAAVELGSSAKGDRDGAVGGGAEDAIEVALQLLLRHARYTPTAAKAREPRSGASSPAPAVSADTCSPPAGLAGVCDVDVYSDDVEEPAHGAEEDRQLGRQAAEALHSMTSSPTAPLPAPTCAWLRVPGILSLSQYCAEPPWVGDLAAQRYTEARERKKHSSSSSSGGGEVGYMSRHVQLGEQDGGGGGGDASSAASAERRETRYEAGYTAPTPTALAMMPPLGPMFCTAAAGATASSASSGGSGESAAGQAMRRATGPDARLAPGELRGDRDAVGALAQEEERAWLARVVVQCVSAGVDAAWAEVEESVVAPFCALRRRRTGASGGGETDGVDVDEDNDEEEEAMSQFMEVLRVRYAVELAAQVLAARHATELLLDSEDGVIFTHTRLVSLVVGGSGATAAAAAAAPAATTMPHAGRPTPAITCAVLSLPGVAEVFYVAAYCTGAALLRDATAAMAAGRHHSRGSAAAATAASSSPPPPPPPQLCVVDVDAESEDDGDDVALHLSPSVDAARASELVDEQDPAAQQLAALQTWAALFEREHLAAAMDSAASTATPWTTGAAALHASWSLAPYYRLWLYLWEYVLDVVAVAPTPPASFTLRGDSSGRHQRAHQRGAAGLAELRVASRTARRWMEKSIRASLQQGCAEAGLLISCAAPSLSTSRPAACLEAFLSAEMTSQLLRATAAQARHALLQVSGVGTANQPASAESVHLRG</sequence>
<dbReference type="Proteomes" id="UP001430356">
    <property type="component" value="Unassembled WGS sequence"/>
</dbReference>
<dbReference type="AlphaFoldDB" id="A0AAW0EPE1"/>
<reference evidence="2 3" key="1">
    <citation type="journal article" date="2021" name="MBio">
        <title>A New Model Trypanosomatid, Novymonas esmeraldas: Genomic Perception of Its 'Candidatus Pandoraea novymonadis' Endosymbiont.</title>
        <authorList>
            <person name="Zakharova A."/>
            <person name="Saura A."/>
            <person name="Butenko A."/>
            <person name="Podesvova L."/>
            <person name="Warmusova S."/>
            <person name="Kostygov A.Y."/>
            <person name="Nenarokova A."/>
            <person name="Lukes J."/>
            <person name="Opperdoes F.R."/>
            <person name="Yurchenko V."/>
        </authorList>
    </citation>
    <scope>NUCLEOTIDE SEQUENCE [LARGE SCALE GENOMIC DNA]</scope>
    <source>
        <strain evidence="2 3">E262AT.01</strain>
    </source>
</reference>
<organism evidence="2 3">
    <name type="scientific">Novymonas esmeraldas</name>
    <dbReference type="NCBI Taxonomy" id="1808958"/>
    <lineage>
        <taxon>Eukaryota</taxon>
        <taxon>Discoba</taxon>
        <taxon>Euglenozoa</taxon>
        <taxon>Kinetoplastea</taxon>
        <taxon>Metakinetoplastina</taxon>
        <taxon>Trypanosomatida</taxon>
        <taxon>Trypanosomatidae</taxon>
        <taxon>Novymonas</taxon>
    </lineage>
</organism>
<feature type="region of interest" description="Disordered" evidence="1">
    <location>
        <begin position="385"/>
        <end position="410"/>
    </location>
</feature>
<evidence type="ECO:0000313" key="3">
    <source>
        <dbReference type="Proteomes" id="UP001430356"/>
    </source>
</evidence>
<name>A0AAW0EPE1_9TRYP</name>